<keyword evidence="3" id="KW-1185">Reference proteome</keyword>
<reference evidence="2" key="1">
    <citation type="submission" date="2020-08" db="EMBL/GenBank/DDBJ databases">
        <title>Lewinella bacteria from marine environments.</title>
        <authorList>
            <person name="Zhong Y."/>
        </authorList>
    </citation>
    <scope>NUCLEOTIDE SEQUENCE</scope>
    <source>
        <strain evidence="2">KCTC 42187</strain>
    </source>
</reference>
<dbReference type="Proteomes" id="UP000650081">
    <property type="component" value="Unassembled WGS sequence"/>
</dbReference>
<protein>
    <submittedName>
        <fullName evidence="2">Uncharacterized protein</fullName>
    </submittedName>
</protein>
<evidence type="ECO:0000313" key="2">
    <source>
        <dbReference type="EMBL" id="MBC6994426.1"/>
    </source>
</evidence>
<comment type="caution">
    <text evidence="2">The sequence shown here is derived from an EMBL/GenBank/DDBJ whole genome shotgun (WGS) entry which is preliminary data.</text>
</comment>
<organism evidence="2 3">
    <name type="scientific">Neolewinella lacunae</name>
    <dbReference type="NCBI Taxonomy" id="1517758"/>
    <lineage>
        <taxon>Bacteria</taxon>
        <taxon>Pseudomonadati</taxon>
        <taxon>Bacteroidota</taxon>
        <taxon>Saprospiria</taxon>
        <taxon>Saprospirales</taxon>
        <taxon>Lewinellaceae</taxon>
        <taxon>Neolewinella</taxon>
    </lineage>
</organism>
<keyword evidence="1" id="KW-0812">Transmembrane</keyword>
<evidence type="ECO:0000256" key="1">
    <source>
        <dbReference type="SAM" id="Phobius"/>
    </source>
</evidence>
<feature type="transmembrane region" description="Helical" evidence="1">
    <location>
        <begin position="45"/>
        <end position="64"/>
    </location>
</feature>
<dbReference type="RefSeq" id="WP_187466500.1">
    <property type="nucleotide sequence ID" value="NZ_JACSIT010000098.1"/>
</dbReference>
<proteinExistence type="predicted"/>
<dbReference type="EMBL" id="JACSIT010000098">
    <property type="protein sequence ID" value="MBC6994426.1"/>
    <property type="molecule type" value="Genomic_DNA"/>
</dbReference>
<sequence>MNDTRQVSTLRQLRERKAELKAATRLSQAELVDSLGTTQRQTGDYLLKRIILPAGAVVVTAYVAKKLLFRNKHTYSSEAKAASPLAIQRTVYPEDYPAAAAPDPHRLAPAEHKILRSKTPAEEPSNDGFNFRPILSFAGSMAIPAIKAIYQQLNKKDDA</sequence>
<dbReference type="AlphaFoldDB" id="A0A923PMJ5"/>
<keyword evidence="1" id="KW-0472">Membrane</keyword>
<name>A0A923PMJ5_9BACT</name>
<gene>
    <name evidence="2" type="ORF">H9S92_09640</name>
</gene>
<accession>A0A923PMJ5</accession>
<keyword evidence="1" id="KW-1133">Transmembrane helix</keyword>
<evidence type="ECO:0000313" key="3">
    <source>
        <dbReference type="Proteomes" id="UP000650081"/>
    </source>
</evidence>